<dbReference type="EMBL" id="AHKF01000015">
    <property type="protein sequence ID" value="EIA09458.1"/>
    <property type="molecule type" value="Genomic_DNA"/>
</dbReference>
<reference evidence="1 2" key="1">
    <citation type="journal article" date="2014" name="Acta Crystallogr. D">
        <title>Structure-based characterization and antifreeze properties of a hyperactive ice-binding protein from the Antarctic bacterium Flavobacterium frigoris PS1.</title>
        <authorList>
            <person name="Do H."/>
            <person name="Kim S.J."/>
            <person name="Kim H.J."/>
            <person name="Lee J.H."/>
        </authorList>
    </citation>
    <scope>NUCLEOTIDE SEQUENCE [LARGE SCALE GENOMIC DNA]</scope>
    <source>
        <strain evidence="1 2">PS1</strain>
    </source>
</reference>
<organism evidence="1 2">
    <name type="scientific">Flavobacterium frigoris (strain PS1)</name>
    <dbReference type="NCBI Taxonomy" id="1086011"/>
    <lineage>
        <taxon>Bacteria</taxon>
        <taxon>Pseudomonadati</taxon>
        <taxon>Bacteroidota</taxon>
        <taxon>Flavobacteriia</taxon>
        <taxon>Flavobacteriales</taxon>
        <taxon>Flavobacteriaceae</taxon>
        <taxon>Flavobacterium</taxon>
    </lineage>
</organism>
<dbReference type="STRING" id="1086011.HJ01_01364"/>
<sequence>MFKSVLTLSTPAIDLNCLLIALEHIEQVKPIAMISAFVI</sequence>
<keyword evidence="2" id="KW-1185">Reference proteome</keyword>
<dbReference type="AlphaFoldDB" id="H7FQA3"/>
<comment type="caution">
    <text evidence="1">The sequence shown here is derived from an EMBL/GenBank/DDBJ whole genome shotgun (WGS) entry which is preliminary data.</text>
</comment>
<name>H7FQA3_FLAFP</name>
<dbReference type="Proteomes" id="UP000005566">
    <property type="component" value="Unassembled WGS sequence"/>
</dbReference>
<gene>
    <name evidence="1" type="ORF">HJ01_01364</name>
</gene>
<proteinExistence type="predicted"/>
<evidence type="ECO:0000313" key="1">
    <source>
        <dbReference type="EMBL" id="EIA09458.1"/>
    </source>
</evidence>
<protein>
    <submittedName>
        <fullName evidence="1">Uncharacterized protein</fullName>
    </submittedName>
</protein>
<dbReference type="PATRIC" id="fig|1086011.3.peg.1337"/>
<evidence type="ECO:0000313" key="2">
    <source>
        <dbReference type="Proteomes" id="UP000005566"/>
    </source>
</evidence>
<accession>H7FQA3</accession>